<keyword evidence="4 7" id="KW-1133">Transmembrane helix</keyword>
<dbReference type="EMBL" id="JAKEKT020000003">
    <property type="protein sequence ID" value="KAL1650736.1"/>
    <property type="molecule type" value="Genomic_DNA"/>
</dbReference>
<name>A0ABR3U362_9PEZI</name>
<comment type="subcellular location">
    <subcellularLocation>
        <location evidence="1">Membrane</location>
        <topology evidence="1">Multi-pass membrane protein</topology>
    </subcellularLocation>
</comment>
<evidence type="ECO:0000259" key="8">
    <source>
        <dbReference type="PROSITE" id="PS50850"/>
    </source>
</evidence>
<reference evidence="9 10" key="1">
    <citation type="journal article" date="2023" name="Plant Dis.">
        <title>First Report of Diplodia intermedia Causing Canker and Dieback Diseases on Apple Trees in Canada.</title>
        <authorList>
            <person name="Ellouze W."/>
            <person name="Ilyukhin E."/>
            <person name="Sulman M."/>
            <person name="Ali S."/>
        </authorList>
    </citation>
    <scope>NUCLEOTIDE SEQUENCE [LARGE SCALE GENOMIC DNA]</scope>
    <source>
        <strain evidence="9 10">M45-28</strain>
    </source>
</reference>
<feature type="transmembrane region" description="Helical" evidence="7">
    <location>
        <begin position="303"/>
        <end position="328"/>
    </location>
</feature>
<feature type="region of interest" description="Disordered" evidence="6">
    <location>
        <begin position="1"/>
        <end position="28"/>
    </location>
</feature>
<feature type="transmembrane region" description="Helical" evidence="7">
    <location>
        <begin position="477"/>
        <end position="498"/>
    </location>
</feature>
<dbReference type="InterPro" id="IPR011701">
    <property type="entry name" value="MFS"/>
</dbReference>
<evidence type="ECO:0000313" key="10">
    <source>
        <dbReference type="Proteomes" id="UP001521184"/>
    </source>
</evidence>
<feature type="transmembrane region" description="Helical" evidence="7">
    <location>
        <begin position="127"/>
        <end position="145"/>
    </location>
</feature>
<dbReference type="PANTHER" id="PTHR43791">
    <property type="entry name" value="PERMEASE-RELATED"/>
    <property type="match status" value="1"/>
</dbReference>
<feature type="transmembrane region" description="Helical" evidence="7">
    <location>
        <begin position="219"/>
        <end position="241"/>
    </location>
</feature>
<sequence length="558" mass="61607">MAGDKIHPRDVAPDRAGPVGKQEGFQEDLELGSEPERYEVDRIERVYEKLDRRILPAFWVLYFLCSAIRSNVGLAQTMNSDVGHDLASQMHLTAKEVSTGLALFYVCYVIFDLPSNLIMSKLSPHIWMSRIVVGVGIIGACMAAVKSEWSFYLLRLLLGIVIAGMWPGMSYYLTLFYPPSRTGKRIGRYYTAAQLSAAVVGLVSAGFQEMDGERGLVGFQWMFLVYGLITIVVGISLLWWLPDRPLPPGEVRDRTGWKKWIPESKPALEGEDAMFHYRDLRRVYHNKAWTLNDLWRVFVDWRLWPLTIMYFGVVGVGIGTQLYASVIIKGINPSLSGVNLSLLTAPIWIMDLIAILLVTPLSDRFHYYRAPFFAVAVLIQIAGLLVTTFAPAHPYPWARYGGLLMVGFGLGPTVPLTMAWTNEVFQPRHGEVGVAAASALVSGLGNLGSILTTYALYTGWPADADPQDPRHKFRRSNLVMVAILCASALASGVMWVAVRLSGGAGGEAREGRAGVRVSVGGRGRGRPGEEGAVDAVVVDGAARREGRQRGFQRMLGKW</sequence>
<feature type="domain" description="Major facilitator superfamily (MFS) profile" evidence="8">
    <location>
        <begin position="54"/>
        <end position="499"/>
    </location>
</feature>
<evidence type="ECO:0000313" key="9">
    <source>
        <dbReference type="EMBL" id="KAL1650736.1"/>
    </source>
</evidence>
<dbReference type="Pfam" id="PF07690">
    <property type="entry name" value="MFS_1"/>
    <property type="match status" value="1"/>
</dbReference>
<dbReference type="SUPFAM" id="SSF103473">
    <property type="entry name" value="MFS general substrate transporter"/>
    <property type="match status" value="1"/>
</dbReference>
<dbReference type="PANTHER" id="PTHR43791:SF33">
    <property type="entry name" value="VITAMIN H TRANSPORTER 1"/>
    <property type="match status" value="1"/>
</dbReference>
<evidence type="ECO:0000256" key="7">
    <source>
        <dbReference type="SAM" id="Phobius"/>
    </source>
</evidence>
<feature type="compositionally biased region" description="Basic and acidic residues" evidence="6">
    <location>
        <begin position="1"/>
        <end position="13"/>
    </location>
</feature>
<feature type="transmembrane region" description="Helical" evidence="7">
    <location>
        <begin position="97"/>
        <end position="115"/>
    </location>
</feature>
<evidence type="ECO:0000256" key="6">
    <source>
        <dbReference type="SAM" id="MobiDB-lite"/>
    </source>
</evidence>
<organism evidence="9 10">
    <name type="scientific">Diplodia intermedia</name>
    <dbReference type="NCBI Taxonomy" id="856260"/>
    <lineage>
        <taxon>Eukaryota</taxon>
        <taxon>Fungi</taxon>
        <taxon>Dikarya</taxon>
        <taxon>Ascomycota</taxon>
        <taxon>Pezizomycotina</taxon>
        <taxon>Dothideomycetes</taxon>
        <taxon>Dothideomycetes incertae sedis</taxon>
        <taxon>Botryosphaeriales</taxon>
        <taxon>Botryosphaeriaceae</taxon>
        <taxon>Diplodia</taxon>
    </lineage>
</organism>
<dbReference type="PROSITE" id="PS50850">
    <property type="entry name" value="MFS"/>
    <property type="match status" value="1"/>
</dbReference>
<gene>
    <name evidence="9" type="ORF">SLS58_000854</name>
</gene>
<evidence type="ECO:0000256" key="5">
    <source>
        <dbReference type="ARBA" id="ARBA00023136"/>
    </source>
</evidence>
<feature type="transmembrane region" description="Helical" evidence="7">
    <location>
        <begin position="432"/>
        <end position="457"/>
    </location>
</feature>
<accession>A0ABR3U362</accession>
<feature type="transmembrane region" description="Helical" evidence="7">
    <location>
        <begin position="370"/>
        <end position="391"/>
    </location>
</feature>
<dbReference type="Proteomes" id="UP001521184">
    <property type="component" value="Unassembled WGS sequence"/>
</dbReference>
<evidence type="ECO:0000256" key="3">
    <source>
        <dbReference type="ARBA" id="ARBA00022692"/>
    </source>
</evidence>
<feature type="transmembrane region" description="Helical" evidence="7">
    <location>
        <begin position="397"/>
        <end position="420"/>
    </location>
</feature>
<dbReference type="Gene3D" id="1.20.1250.20">
    <property type="entry name" value="MFS general substrate transporter like domains"/>
    <property type="match status" value="2"/>
</dbReference>
<keyword evidence="5 7" id="KW-0472">Membrane</keyword>
<feature type="transmembrane region" description="Helical" evidence="7">
    <location>
        <begin position="340"/>
        <end position="358"/>
    </location>
</feature>
<feature type="transmembrane region" description="Helical" evidence="7">
    <location>
        <begin position="151"/>
        <end position="177"/>
    </location>
</feature>
<dbReference type="InterPro" id="IPR036259">
    <property type="entry name" value="MFS_trans_sf"/>
</dbReference>
<dbReference type="InterPro" id="IPR020846">
    <property type="entry name" value="MFS_dom"/>
</dbReference>
<comment type="caution">
    <text evidence="9">The sequence shown here is derived from an EMBL/GenBank/DDBJ whole genome shotgun (WGS) entry which is preliminary data.</text>
</comment>
<keyword evidence="3 7" id="KW-0812">Transmembrane</keyword>
<protein>
    <recommendedName>
        <fullName evidence="8">Major facilitator superfamily (MFS) profile domain-containing protein</fullName>
    </recommendedName>
</protein>
<evidence type="ECO:0000256" key="1">
    <source>
        <dbReference type="ARBA" id="ARBA00004141"/>
    </source>
</evidence>
<keyword evidence="2" id="KW-0813">Transport</keyword>
<keyword evidence="10" id="KW-1185">Reference proteome</keyword>
<proteinExistence type="predicted"/>
<evidence type="ECO:0000256" key="2">
    <source>
        <dbReference type="ARBA" id="ARBA00022448"/>
    </source>
</evidence>
<evidence type="ECO:0000256" key="4">
    <source>
        <dbReference type="ARBA" id="ARBA00022989"/>
    </source>
</evidence>
<feature type="transmembrane region" description="Helical" evidence="7">
    <location>
        <begin position="54"/>
        <end position="77"/>
    </location>
</feature>